<accession>A0ABR7HUM1</accession>
<evidence type="ECO:0000256" key="2">
    <source>
        <dbReference type="ARBA" id="ARBA00022857"/>
    </source>
</evidence>
<dbReference type="SUPFAM" id="SSF51735">
    <property type="entry name" value="NAD(P)-binding Rossmann-fold domains"/>
    <property type="match status" value="1"/>
</dbReference>
<dbReference type="Proteomes" id="UP000660021">
    <property type="component" value="Unassembled WGS sequence"/>
</dbReference>
<dbReference type="CDD" id="cd18130">
    <property type="entry name" value="ASADH_C_arch_fung_like"/>
    <property type="match status" value="1"/>
</dbReference>
<dbReference type="SUPFAM" id="SSF55347">
    <property type="entry name" value="Glyceraldehyde-3-phosphate dehydrogenase-like, C-terminal domain"/>
    <property type="match status" value="1"/>
</dbReference>
<dbReference type="InterPro" id="IPR005676">
    <property type="entry name" value="Asp_semi-ald_DH_pep-lack"/>
</dbReference>
<dbReference type="NCBIfam" id="TIGR00978">
    <property type="entry name" value="asd_EA"/>
    <property type="match status" value="1"/>
</dbReference>
<dbReference type="Gene3D" id="3.30.360.10">
    <property type="entry name" value="Dihydrodipicolinate Reductase, domain 2"/>
    <property type="match status" value="1"/>
</dbReference>
<dbReference type="RefSeq" id="WP_101693057.1">
    <property type="nucleotide sequence ID" value="NZ_JACOPR010000005.1"/>
</dbReference>
<evidence type="ECO:0000256" key="3">
    <source>
        <dbReference type="ARBA" id="ARBA00023002"/>
    </source>
</evidence>
<name>A0ABR7HUM1_9FIRM</name>
<protein>
    <submittedName>
        <fullName evidence="5">Aspartate-semialdehyde dehydrogenase</fullName>
        <ecNumber evidence="5">1.2.1.11</ecNumber>
    </submittedName>
</protein>
<dbReference type="Gene3D" id="3.40.50.720">
    <property type="entry name" value="NAD(P)-binding Rossmann-like Domain"/>
    <property type="match status" value="1"/>
</dbReference>
<organism evidence="5 6">
    <name type="scientific">Pseudoflavonifractor hominis</name>
    <dbReference type="NCBI Taxonomy" id="2763059"/>
    <lineage>
        <taxon>Bacteria</taxon>
        <taxon>Bacillati</taxon>
        <taxon>Bacillota</taxon>
        <taxon>Clostridia</taxon>
        <taxon>Eubacteriales</taxon>
        <taxon>Oscillospiraceae</taxon>
        <taxon>Pseudoflavonifractor</taxon>
    </lineage>
</organism>
<feature type="domain" description="Semialdehyde dehydrogenase NAD-binding" evidence="4">
    <location>
        <begin position="5"/>
        <end position="138"/>
    </location>
</feature>
<dbReference type="GO" id="GO:0004073">
    <property type="term" value="F:aspartate-semialdehyde dehydrogenase activity"/>
    <property type="evidence" value="ECO:0007669"/>
    <property type="project" value="UniProtKB-EC"/>
</dbReference>
<sequence>MEKYRVGVIGGTGMVGQRFVTLMAEHPWFQLTAIAASARSAGKTYEEAIGNRWAMEAPMPEAAKHMVVLNAETDIERIASQVDFVFSAVDMKKEEIQALEEAYAKHECPVVSNNSAHRWTPDVPMVVPEINPEHLSVIPAQRRRLGTERGFIAVKSNCSLQSYVPALHPLRERFGLSKALVCTYQAISGAGKTFETWPEMVDNVIPYIGGEEEKSEREPLKLWGHVEDGVIVNADSPAITAQCFRVAASDGHMAAVFASFDRKPTEEEIKEAWASFRGRPQELGLPSAPQQFLHYFEDPSRPQTKLDRMTERGMAVCAGRLRPDTQYDYKFVCLSHNTLRGAAGGAVLLAELLCAEGYITRR</sequence>
<dbReference type="Pfam" id="PF02774">
    <property type="entry name" value="Semialdhyde_dhC"/>
    <property type="match status" value="1"/>
</dbReference>
<comment type="caution">
    <text evidence="5">The sequence shown here is derived from an EMBL/GenBank/DDBJ whole genome shotgun (WGS) entry which is preliminary data.</text>
</comment>
<dbReference type="EMBL" id="JACOPR010000005">
    <property type="protein sequence ID" value="MBC5731178.1"/>
    <property type="molecule type" value="Genomic_DNA"/>
</dbReference>
<keyword evidence="6" id="KW-1185">Reference proteome</keyword>
<gene>
    <name evidence="5" type="primary">asd</name>
    <name evidence="5" type="ORF">H8S34_10095</name>
</gene>
<proteinExistence type="inferred from homology"/>
<evidence type="ECO:0000313" key="6">
    <source>
        <dbReference type="Proteomes" id="UP000660021"/>
    </source>
</evidence>
<evidence type="ECO:0000256" key="1">
    <source>
        <dbReference type="ARBA" id="ARBA00010584"/>
    </source>
</evidence>
<dbReference type="SMART" id="SM00859">
    <property type="entry name" value="Semialdhyde_dh"/>
    <property type="match status" value="1"/>
</dbReference>
<evidence type="ECO:0000259" key="4">
    <source>
        <dbReference type="SMART" id="SM00859"/>
    </source>
</evidence>
<dbReference type="InterPro" id="IPR000534">
    <property type="entry name" value="Semialdehyde_DH_NAD-bd"/>
</dbReference>
<dbReference type="Pfam" id="PF01118">
    <property type="entry name" value="Semialdhyde_dh"/>
    <property type="match status" value="1"/>
</dbReference>
<dbReference type="NCBIfam" id="NF006416">
    <property type="entry name" value="PRK08664.1"/>
    <property type="match status" value="1"/>
</dbReference>
<dbReference type="PANTHER" id="PTHR46718">
    <property type="entry name" value="ASPARTATE-SEMIALDEHYDE DEHYDROGENASE"/>
    <property type="match status" value="1"/>
</dbReference>
<dbReference type="EC" id="1.2.1.11" evidence="5"/>
<dbReference type="InterPro" id="IPR051823">
    <property type="entry name" value="ASADH-related"/>
</dbReference>
<dbReference type="PANTHER" id="PTHR46718:SF1">
    <property type="entry name" value="ASPARTATE-SEMIALDEHYDE DEHYDROGENASE"/>
    <property type="match status" value="1"/>
</dbReference>
<dbReference type="CDD" id="cd02315">
    <property type="entry name" value="ScASADH_like_N"/>
    <property type="match status" value="1"/>
</dbReference>
<keyword evidence="2" id="KW-0521">NADP</keyword>
<dbReference type="InterPro" id="IPR036291">
    <property type="entry name" value="NAD(P)-bd_dom_sf"/>
</dbReference>
<comment type="similarity">
    <text evidence="1">Belongs to the aspartate-semialdehyde dehydrogenase family.</text>
</comment>
<evidence type="ECO:0000313" key="5">
    <source>
        <dbReference type="EMBL" id="MBC5731178.1"/>
    </source>
</evidence>
<keyword evidence="3 5" id="KW-0560">Oxidoreductase</keyword>
<dbReference type="InterPro" id="IPR012280">
    <property type="entry name" value="Semialdhyde_DH_dimer_dom"/>
</dbReference>
<dbReference type="PIRSF" id="PIRSF000148">
    <property type="entry name" value="ASA_dh"/>
    <property type="match status" value="1"/>
</dbReference>
<reference evidence="5 6" key="1">
    <citation type="submission" date="2020-08" db="EMBL/GenBank/DDBJ databases">
        <title>Genome public.</title>
        <authorList>
            <person name="Liu C."/>
            <person name="Sun Q."/>
        </authorList>
    </citation>
    <scope>NUCLEOTIDE SEQUENCE [LARGE SCALE GENOMIC DNA]</scope>
    <source>
        <strain evidence="5 6">New-38</strain>
    </source>
</reference>